<dbReference type="Gene3D" id="1.50.10.10">
    <property type="match status" value="1"/>
</dbReference>
<dbReference type="SUPFAM" id="SSF48208">
    <property type="entry name" value="Six-hairpin glycosidases"/>
    <property type="match status" value="1"/>
</dbReference>
<dbReference type="SUPFAM" id="SSF49785">
    <property type="entry name" value="Galactose-binding domain-like"/>
    <property type="match status" value="2"/>
</dbReference>
<dbReference type="GO" id="GO:0005975">
    <property type="term" value="P:carbohydrate metabolic process"/>
    <property type="evidence" value="ECO:0007669"/>
    <property type="project" value="InterPro"/>
</dbReference>
<dbReference type="InterPro" id="IPR035398">
    <property type="entry name" value="Bac_rhamnosid_C"/>
</dbReference>
<keyword evidence="5" id="KW-0732">Signal</keyword>
<feature type="domain" description="F5/8 type C" evidence="6">
    <location>
        <begin position="308"/>
        <end position="471"/>
    </location>
</feature>
<dbReference type="Pfam" id="PF25788">
    <property type="entry name" value="Ig_Rha78A_N"/>
    <property type="match status" value="1"/>
</dbReference>
<dbReference type="EC" id="3.2.1.40" evidence="2"/>
<dbReference type="InterPro" id="IPR008979">
    <property type="entry name" value="Galactose-bd-like_sf"/>
</dbReference>
<dbReference type="InterPro" id="IPR016007">
    <property type="entry name" value="Alpha_rhamnosid"/>
</dbReference>
<evidence type="ECO:0000256" key="2">
    <source>
        <dbReference type="ARBA" id="ARBA00012652"/>
    </source>
</evidence>
<evidence type="ECO:0000259" key="6">
    <source>
        <dbReference type="PROSITE" id="PS50022"/>
    </source>
</evidence>
<keyword evidence="3" id="KW-0378">Hydrolase</keyword>
<evidence type="ECO:0000256" key="1">
    <source>
        <dbReference type="ARBA" id="ARBA00001445"/>
    </source>
</evidence>
<dbReference type="InterPro" id="IPR013783">
    <property type="entry name" value="Ig-like_fold"/>
</dbReference>
<proteinExistence type="predicted"/>
<dbReference type="Pfam" id="PF17390">
    <property type="entry name" value="Bac_rhamnosid_C"/>
    <property type="match status" value="1"/>
</dbReference>
<evidence type="ECO:0000313" key="8">
    <source>
        <dbReference type="Proteomes" id="UP000236754"/>
    </source>
</evidence>
<dbReference type="Gene3D" id="2.60.120.260">
    <property type="entry name" value="Galactose-binding domain-like"/>
    <property type="match status" value="4"/>
</dbReference>
<dbReference type="PANTHER" id="PTHR33307:SF6">
    <property type="entry name" value="ALPHA-RHAMNOSIDASE (EUROFUNG)-RELATED"/>
    <property type="match status" value="1"/>
</dbReference>
<dbReference type="EMBL" id="FNVU01000001">
    <property type="protein sequence ID" value="SEF68153.1"/>
    <property type="molecule type" value="Genomic_DNA"/>
</dbReference>
<name>A0A1H5TZE3_9ACTN</name>
<dbReference type="Pfam" id="PF17389">
    <property type="entry name" value="Bac_rhamnosid6H"/>
    <property type="match status" value="1"/>
</dbReference>
<organism evidence="7 8">
    <name type="scientific">Actinacidiphila yanglinensis</name>
    <dbReference type="NCBI Taxonomy" id="310779"/>
    <lineage>
        <taxon>Bacteria</taxon>
        <taxon>Bacillati</taxon>
        <taxon>Actinomycetota</taxon>
        <taxon>Actinomycetes</taxon>
        <taxon>Kitasatosporales</taxon>
        <taxon>Streptomycetaceae</taxon>
        <taxon>Actinacidiphila</taxon>
    </lineage>
</organism>
<dbReference type="InterPro" id="IPR008928">
    <property type="entry name" value="6-hairpin_glycosidase_sf"/>
</dbReference>
<dbReference type="InterPro" id="IPR000421">
    <property type="entry name" value="FA58C"/>
</dbReference>
<feature type="region of interest" description="Disordered" evidence="4">
    <location>
        <begin position="16"/>
        <end position="37"/>
    </location>
</feature>
<gene>
    <name evidence="7" type="ORF">SAMN05216223_101709</name>
</gene>
<evidence type="ECO:0000256" key="4">
    <source>
        <dbReference type="SAM" id="MobiDB-lite"/>
    </source>
</evidence>
<dbReference type="Gene3D" id="2.60.40.10">
    <property type="entry name" value="Immunoglobulins"/>
    <property type="match status" value="1"/>
</dbReference>
<protein>
    <recommendedName>
        <fullName evidence="2">alpha-L-rhamnosidase</fullName>
        <ecNumber evidence="2">3.2.1.40</ecNumber>
    </recommendedName>
</protein>
<keyword evidence="8" id="KW-1185">Reference proteome</keyword>
<dbReference type="Pfam" id="PF00754">
    <property type="entry name" value="F5_F8_type_C"/>
    <property type="match status" value="2"/>
</dbReference>
<accession>A0A1H5TZE3</accession>
<dbReference type="InterPro" id="IPR008902">
    <property type="entry name" value="Rhamnosid_concanavalin"/>
</dbReference>
<sequence>MLAALVATALGVPTAASAAPPAGHADGGPLAPTGLRADGQASDVLTDAAHPSFAWTVRDTGRAESQTGYEIRVAPVAAGAQHAAATGWDSGRVASANSTDVAYAGPALAADRTYTWTVRTWNSQGHASPWSAPASFDTGLLKATDWSAWWLRTSDGALTRGDFDVKRPVARARLYFGAQGIVEPHLNGARVQPSEVLDSSVTDYSTRVLYRDLDVTEQLRQGTNTLGFMAAKGQFSGQPVFVAQLDITYTDGSTATFGTGPSWRTTAGPVTGEDFWYGESYDARKAAPGWDAPGYDDSSWTAVHALFPVAHPVSLAQGKPVTSLDTTTTAGWSPAALTDGIDNSVDASEGYHSKIETTADTTKWVQTDLGSDQPLRSITLFPARPTNDTSGDLIGAGFPLRYKVEVSDDPTFATATTVVDRTGSDQPNPGTSPVTLSTDTTARYVRVTATELPCNSAGCTFRLAELGVYGAHPAVGYDAMTALRADVSPPIRVVRTVAPVKETRPAAGERVYDFGQNRTGWVTIKAAEPAGTTVTLTQGEILDATGQVTTSNISFSASDPPRQTNHYTFSGSGTETYTPHFTYAGFRYAELTGLPDDAQVTVTAQAAHSDVPTTGQFSTSNPLLNKIQDAVAQTQLNDLESIPMDCPTRERHGWLGDAGDSDQEAMSNYDMQSFYAKWFGDITSSANADGSLPSVAPANGGQGSWATDPAWGTAYPQIIWDSYTQYGDKQAITANYAQVKAWVDYLATISDADHVVVNSPTSWGDDWLSTVSTPHSYFQTGFSYLDASLLAKMAAVTGNTADAAHYGAVADQVKAGFLKRYYNAATGVFGNGSQLSYAMPLVLGLVPAGQEQTSLDRLVQDIAAHGDHVTTGFVGTTFVYQALGAYGRNDVALAIAERADYPSFGYMVDQGPGTIWEKWPNSSAPDGTSSKDHIGLGGSIGQWFYQQLAGIQPGGGETGATGATGEAGYGNLTLAPSVVGDLTHVSASQQTVRGTVQSSWQRDGSTLTYHAVIPVGSTATIRLPLLGGRGSTVRESGRTILNGGHTGQSDPGLTVGAAGDQALTLTAGSGDYTFTVTPPQSPVTRLSLTATAPAPIKAGTSGDISAVVEASSTRAGTATVGADVPAGWTATASPAGIPLTPASSVTLATVKVSVPADAASGVHAVPVQVRAPDGTLATTTVQVSVYGSWPAGTTATASSFHAPNVVDGATRTYDPGNAIDGDTSTFWNDDTQNAYPDTLTITSPSAVALGGVTFVSFADGVPTDFTVQTWDGSQWTTQATVTGNSSVSRRIDFPSSVTTTQVRVVVNGTQDGFTRVAEVAP</sequence>
<dbReference type="Pfam" id="PF08531">
    <property type="entry name" value="Bac_rhamnosid_N"/>
    <property type="match status" value="1"/>
</dbReference>
<dbReference type="InterPro" id="IPR013737">
    <property type="entry name" value="Bac_rhamnosid_N"/>
</dbReference>
<reference evidence="7 8" key="1">
    <citation type="submission" date="2016-10" db="EMBL/GenBank/DDBJ databases">
        <authorList>
            <person name="de Groot N.N."/>
        </authorList>
    </citation>
    <scope>NUCLEOTIDE SEQUENCE [LARGE SCALE GENOMIC DNA]</scope>
    <source>
        <strain evidence="7 8">CGMCC 4.2023</strain>
    </source>
</reference>
<dbReference type="GO" id="GO:0030596">
    <property type="term" value="F:alpha-L-rhamnosidase activity"/>
    <property type="evidence" value="ECO:0007669"/>
    <property type="project" value="UniProtKB-EC"/>
</dbReference>
<evidence type="ECO:0000256" key="5">
    <source>
        <dbReference type="SAM" id="SignalP"/>
    </source>
</evidence>
<dbReference type="PANTHER" id="PTHR33307">
    <property type="entry name" value="ALPHA-RHAMNOSIDASE (EUROFUNG)"/>
    <property type="match status" value="1"/>
</dbReference>
<dbReference type="Pfam" id="PF05592">
    <property type="entry name" value="Bac_rhamnosid"/>
    <property type="match status" value="1"/>
</dbReference>
<dbReference type="InterPro" id="IPR012341">
    <property type="entry name" value="6hp_glycosidase-like_sf"/>
</dbReference>
<evidence type="ECO:0000256" key="3">
    <source>
        <dbReference type="ARBA" id="ARBA00022801"/>
    </source>
</evidence>
<feature type="chain" id="PRO_5009285603" description="alpha-L-rhamnosidase" evidence="5">
    <location>
        <begin position="19"/>
        <end position="1321"/>
    </location>
</feature>
<feature type="compositionally biased region" description="Low complexity" evidence="4">
    <location>
        <begin position="16"/>
        <end position="32"/>
    </location>
</feature>
<feature type="signal peptide" evidence="5">
    <location>
        <begin position="1"/>
        <end position="18"/>
    </location>
</feature>
<dbReference type="PROSITE" id="PS50022">
    <property type="entry name" value="FA58C_3"/>
    <property type="match status" value="1"/>
</dbReference>
<evidence type="ECO:0000313" key="7">
    <source>
        <dbReference type="EMBL" id="SEF68153.1"/>
    </source>
</evidence>
<dbReference type="InterPro" id="IPR035396">
    <property type="entry name" value="Bac_rhamnosid6H"/>
</dbReference>
<dbReference type="Proteomes" id="UP000236754">
    <property type="component" value="Unassembled WGS sequence"/>
</dbReference>
<dbReference type="Gene3D" id="2.60.420.10">
    <property type="entry name" value="Maltose phosphorylase, domain 3"/>
    <property type="match status" value="1"/>
</dbReference>
<comment type="catalytic activity">
    <reaction evidence="1">
        <text>Hydrolysis of terminal non-reducing alpha-L-rhamnose residues in alpha-L-rhamnosides.</text>
        <dbReference type="EC" id="3.2.1.40"/>
    </reaction>
</comment>